<dbReference type="AlphaFoldDB" id="A0A1M3T6X0"/>
<evidence type="ECO:0000313" key="2">
    <source>
        <dbReference type="Proteomes" id="UP000184063"/>
    </source>
</evidence>
<gene>
    <name evidence="1" type="ORF">ASPFODRAFT_142387</name>
</gene>
<evidence type="ECO:0000313" key="1">
    <source>
        <dbReference type="EMBL" id="OJZ82509.1"/>
    </source>
</evidence>
<protein>
    <submittedName>
        <fullName evidence="1">Uncharacterized protein</fullName>
    </submittedName>
</protein>
<feature type="non-terminal residue" evidence="1">
    <location>
        <position position="1"/>
    </location>
</feature>
<dbReference type="Pfam" id="PF10042">
    <property type="entry name" value="DUF2278"/>
    <property type="match status" value="1"/>
</dbReference>
<dbReference type="EMBL" id="KV878247">
    <property type="protein sequence ID" value="OJZ82509.1"/>
    <property type="molecule type" value="Genomic_DNA"/>
</dbReference>
<reference evidence="2" key="1">
    <citation type="journal article" date="2017" name="Genome Biol.">
        <title>Comparative genomics reveals high biological diversity and specific adaptations in the industrially and medically important fungal genus Aspergillus.</title>
        <authorList>
            <person name="de Vries R.P."/>
            <person name="Riley R."/>
            <person name="Wiebenga A."/>
            <person name="Aguilar-Osorio G."/>
            <person name="Amillis S."/>
            <person name="Uchima C.A."/>
            <person name="Anderluh G."/>
            <person name="Asadollahi M."/>
            <person name="Askin M."/>
            <person name="Barry K."/>
            <person name="Battaglia E."/>
            <person name="Bayram O."/>
            <person name="Benocci T."/>
            <person name="Braus-Stromeyer S.A."/>
            <person name="Caldana C."/>
            <person name="Canovas D."/>
            <person name="Cerqueira G.C."/>
            <person name="Chen F."/>
            <person name="Chen W."/>
            <person name="Choi C."/>
            <person name="Clum A."/>
            <person name="Dos Santos R.A."/>
            <person name="Damasio A.R."/>
            <person name="Diallinas G."/>
            <person name="Emri T."/>
            <person name="Fekete E."/>
            <person name="Flipphi M."/>
            <person name="Freyberg S."/>
            <person name="Gallo A."/>
            <person name="Gournas C."/>
            <person name="Habgood R."/>
            <person name="Hainaut M."/>
            <person name="Harispe M.L."/>
            <person name="Henrissat B."/>
            <person name="Hilden K.S."/>
            <person name="Hope R."/>
            <person name="Hossain A."/>
            <person name="Karabika E."/>
            <person name="Karaffa L."/>
            <person name="Karanyi Z."/>
            <person name="Krasevec N."/>
            <person name="Kuo A."/>
            <person name="Kusch H."/>
            <person name="LaButti K."/>
            <person name="Lagendijk E.L."/>
            <person name="Lapidus A."/>
            <person name="Levasseur A."/>
            <person name="Lindquist E."/>
            <person name="Lipzen A."/>
            <person name="Logrieco A.F."/>
            <person name="MacCabe A."/>
            <person name="Maekelae M.R."/>
            <person name="Malavazi I."/>
            <person name="Melin P."/>
            <person name="Meyer V."/>
            <person name="Mielnichuk N."/>
            <person name="Miskei M."/>
            <person name="Molnar A.P."/>
            <person name="Mule G."/>
            <person name="Ngan C.Y."/>
            <person name="Orejas M."/>
            <person name="Orosz E."/>
            <person name="Ouedraogo J.P."/>
            <person name="Overkamp K.M."/>
            <person name="Park H.-S."/>
            <person name="Perrone G."/>
            <person name="Piumi F."/>
            <person name="Punt P.J."/>
            <person name="Ram A.F."/>
            <person name="Ramon A."/>
            <person name="Rauscher S."/>
            <person name="Record E."/>
            <person name="Riano-Pachon D.M."/>
            <person name="Robert V."/>
            <person name="Roehrig J."/>
            <person name="Ruller R."/>
            <person name="Salamov A."/>
            <person name="Salih N.S."/>
            <person name="Samson R.A."/>
            <person name="Sandor E."/>
            <person name="Sanguinetti M."/>
            <person name="Schuetze T."/>
            <person name="Sepcic K."/>
            <person name="Shelest E."/>
            <person name="Sherlock G."/>
            <person name="Sophianopoulou V."/>
            <person name="Squina F.M."/>
            <person name="Sun H."/>
            <person name="Susca A."/>
            <person name="Todd R.B."/>
            <person name="Tsang A."/>
            <person name="Unkles S.E."/>
            <person name="van de Wiele N."/>
            <person name="van Rossen-Uffink D."/>
            <person name="Oliveira J.V."/>
            <person name="Vesth T.C."/>
            <person name="Visser J."/>
            <person name="Yu J.-H."/>
            <person name="Zhou M."/>
            <person name="Andersen M.R."/>
            <person name="Archer D.B."/>
            <person name="Baker S.E."/>
            <person name="Benoit I."/>
            <person name="Brakhage A.A."/>
            <person name="Braus G.H."/>
            <person name="Fischer R."/>
            <person name="Frisvad J.C."/>
            <person name="Goldman G.H."/>
            <person name="Houbraken J."/>
            <person name="Oakley B."/>
            <person name="Pocsi I."/>
            <person name="Scazzocchio C."/>
            <person name="Seiboth B."/>
            <person name="vanKuyk P.A."/>
            <person name="Wortman J."/>
            <person name="Dyer P.S."/>
            <person name="Grigoriev I.V."/>
        </authorList>
    </citation>
    <scope>NUCLEOTIDE SEQUENCE [LARGE SCALE GENOMIC DNA]</scope>
    <source>
        <strain evidence="2">CBS 106.47</strain>
    </source>
</reference>
<dbReference type="InterPro" id="IPR019268">
    <property type="entry name" value="DUF2278"/>
</dbReference>
<proteinExistence type="predicted"/>
<dbReference type="VEuPathDB" id="FungiDB:ASPFODRAFT_142387"/>
<organism evidence="1 2">
    <name type="scientific">Aspergillus luchuensis (strain CBS 106.47)</name>
    <dbReference type="NCBI Taxonomy" id="1137211"/>
    <lineage>
        <taxon>Eukaryota</taxon>
        <taxon>Fungi</taxon>
        <taxon>Dikarya</taxon>
        <taxon>Ascomycota</taxon>
        <taxon>Pezizomycotina</taxon>
        <taxon>Eurotiomycetes</taxon>
        <taxon>Eurotiomycetidae</taxon>
        <taxon>Eurotiales</taxon>
        <taxon>Aspergillaceae</taxon>
        <taxon>Aspergillus</taxon>
        <taxon>Aspergillus subgen. Circumdati</taxon>
    </lineage>
</organism>
<sequence>NLQRLNYQYTESMINILEDKILEYNKEELNNNLREKLVPLLKKVKKEKKIITVYIFSLFYRLRIYNVHINQGSYLKYNNNIYLDRILLFKFRNN</sequence>
<accession>A0A1M3T6X0</accession>
<name>A0A1M3T6X0_ASPLC</name>
<dbReference type="Proteomes" id="UP000184063">
    <property type="component" value="Unassembled WGS sequence"/>
</dbReference>